<dbReference type="GO" id="GO:0016616">
    <property type="term" value="F:oxidoreductase activity, acting on the CH-OH group of donors, NAD or NADP as acceptor"/>
    <property type="evidence" value="ECO:0007669"/>
    <property type="project" value="TreeGrafter"/>
</dbReference>
<keyword evidence="2" id="KW-0520">NAD</keyword>
<evidence type="ECO:0000259" key="3">
    <source>
        <dbReference type="Pfam" id="PF03446"/>
    </source>
</evidence>
<dbReference type="InterPro" id="IPR006115">
    <property type="entry name" value="6PGDH_NADP-bd"/>
</dbReference>
<dbReference type="AlphaFoldDB" id="A0A450VIX2"/>
<evidence type="ECO:0000313" key="4">
    <source>
        <dbReference type="EMBL" id="VFK04548.1"/>
    </source>
</evidence>
<organism evidence="5">
    <name type="scientific">Candidatus Kentrum eta</name>
    <dbReference type="NCBI Taxonomy" id="2126337"/>
    <lineage>
        <taxon>Bacteria</taxon>
        <taxon>Pseudomonadati</taxon>
        <taxon>Pseudomonadota</taxon>
        <taxon>Gammaproteobacteria</taxon>
        <taxon>Candidatus Kentrum</taxon>
    </lineage>
</organism>
<dbReference type="SUPFAM" id="SSF51735">
    <property type="entry name" value="NAD(P)-binding Rossmann-fold domains"/>
    <property type="match status" value="1"/>
</dbReference>
<evidence type="ECO:0000313" key="6">
    <source>
        <dbReference type="EMBL" id="VFK08116.1"/>
    </source>
</evidence>
<proteinExistence type="predicted"/>
<dbReference type="InterPro" id="IPR036291">
    <property type="entry name" value="NAD(P)-bd_dom_sf"/>
</dbReference>
<name>A0A450VIX2_9GAMM</name>
<evidence type="ECO:0000256" key="1">
    <source>
        <dbReference type="ARBA" id="ARBA00023002"/>
    </source>
</evidence>
<evidence type="ECO:0000256" key="2">
    <source>
        <dbReference type="ARBA" id="ARBA00023027"/>
    </source>
</evidence>
<protein>
    <submittedName>
        <fullName evidence="5">NAD binding domain of 6-phosphogluconate dehydrogenase</fullName>
    </submittedName>
</protein>
<keyword evidence="1" id="KW-0560">Oxidoreductase</keyword>
<evidence type="ECO:0000313" key="5">
    <source>
        <dbReference type="EMBL" id="VFK04681.1"/>
    </source>
</evidence>
<dbReference type="EMBL" id="CAADFI010000458">
    <property type="protein sequence ID" value="VFK04548.1"/>
    <property type="molecule type" value="Genomic_DNA"/>
</dbReference>
<feature type="domain" description="6-phosphogluconate dehydrogenase NADP-binding" evidence="3">
    <location>
        <begin position="1"/>
        <end position="138"/>
    </location>
</feature>
<accession>A0A450VIX2</accession>
<dbReference type="EMBL" id="CAADFG010000447">
    <property type="protein sequence ID" value="VFK04681.1"/>
    <property type="molecule type" value="Genomic_DNA"/>
</dbReference>
<dbReference type="PANTHER" id="PTHR22981:SF7">
    <property type="entry name" value="3-HYDROXYISOBUTYRATE DEHYDROGENASE, MITOCHONDRIAL"/>
    <property type="match status" value="1"/>
</dbReference>
<sequence>MGNPIASNLIKGGHKLFINDLNKKSSESLLNQGAVWCESLVELARQSQVIFLSLPSHIEVSAVCFAENGILSSIRKSAFLIDLTTISVGLIPKLEDAGRKYEFCYLASPVSQGVDNARIGKLSVFVGGKEDDYVQCLPTRIQLRSATVNEVLVLEKNSWGVRKPKVFLGR</sequence>
<dbReference type="Gene3D" id="3.40.50.720">
    <property type="entry name" value="NAD(P)-binding Rossmann-like Domain"/>
    <property type="match status" value="1"/>
</dbReference>
<gene>
    <name evidence="5" type="ORF">BECKH772A_GA0070896_104472</name>
    <name evidence="4" type="ORF">BECKH772B_GA0070898_104582</name>
    <name evidence="6" type="ORF">BECKH772C_GA0070978_104882</name>
</gene>
<dbReference type="PANTHER" id="PTHR22981">
    <property type="entry name" value="3-HYDROXYISOBUTYRATE DEHYDROGENASE-RELATED"/>
    <property type="match status" value="1"/>
</dbReference>
<dbReference type="EMBL" id="CAADFJ010000488">
    <property type="protein sequence ID" value="VFK08116.1"/>
    <property type="molecule type" value="Genomic_DNA"/>
</dbReference>
<reference evidence="5" key="1">
    <citation type="submission" date="2019-02" db="EMBL/GenBank/DDBJ databases">
        <authorList>
            <person name="Gruber-Vodicka R. H."/>
            <person name="Seah K. B. B."/>
        </authorList>
    </citation>
    <scope>NUCLEOTIDE SEQUENCE</scope>
    <source>
        <strain evidence="6">BECK_SA2B12</strain>
        <strain evidence="5">BECK_SA2B15</strain>
        <strain evidence="4">BECK_SA2B20</strain>
    </source>
</reference>
<dbReference type="Pfam" id="PF03446">
    <property type="entry name" value="NAD_binding_2"/>
    <property type="match status" value="1"/>
</dbReference>
<dbReference type="GO" id="GO:0050661">
    <property type="term" value="F:NADP binding"/>
    <property type="evidence" value="ECO:0007669"/>
    <property type="project" value="InterPro"/>
</dbReference>